<keyword evidence="1" id="KW-0547">Nucleotide-binding</keyword>
<dbReference type="GO" id="GO:0005525">
    <property type="term" value="F:GTP binding"/>
    <property type="evidence" value="ECO:0007669"/>
    <property type="project" value="UniProtKB-KW"/>
</dbReference>
<accession>A0A1X0Y809</accession>
<dbReference type="SUPFAM" id="SSF55307">
    <property type="entry name" value="Tubulin C-terminal domain-like"/>
    <property type="match status" value="1"/>
</dbReference>
<name>A0A1X0Y809_9BACT</name>
<dbReference type="Proteomes" id="UP000193136">
    <property type="component" value="Unassembled WGS sequence"/>
</dbReference>
<dbReference type="AlphaFoldDB" id="A0A1X0Y809"/>
<evidence type="ECO:0000313" key="4">
    <source>
        <dbReference type="Proteomes" id="UP000193136"/>
    </source>
</evidence>
<dbReference type="InterPro" id="IPR008280">
    <property type="entry name" value="Tub_FtsZ_C"/>
</dbReference>
<keyword evidence="2" id="KW-0342">GTP-binding</keyword>
<reference evidence="3 4" key="1">
    <citation type="submission" date="2017-03" db="EMBL/GenBank/DDBJ databases">
        <title>Genome sequence of Geothermobacter sp. EPR-M, Deep-Sea Iron Reducer.</title>
        <authorList>
            <person name="Tully B."/>
            <person name="Savalia P."/>
            <person name="Abuyen K."/>
            <person name="Baughan C."/>
            <person name="Romero E."/>
            <person name="Ronkowski C."/>
            <person name="Torres B."/>
            <person name="Tremblay J."/>
            <person name="Trujillo A."/>
            <person name="Tyler M."/>
            <person name="Perez-Rodriguez I."/>
            <person name="Amend J."/>
        </authorList>
    </citation>
    <scope>NUCLEOTIDE SEQUENCE [LARGE SCALE GENOMIC DNA]</scope>
    <source>
        <strain evidence="3 4">EPR-M</strain>
    </source>
</reference>
<protein>
    <submittedName>
        <fullName evidence="3">Uncharacterized protein</fullName>
    </submittedName>
</protein>
<dbReference type="RefSeq" id="WP_085010030.1">
    <property type="nucleotide sequence ID" value="NZ_NAAD01000006.1"/>
</dbReference>
<evidence type="ECO:0000256" key="2">
    <source>
        <dbReference type="ARBA" id="ARBA00023134"/>
    </source>
</evidence>
<evidence type="ECO:0000256" key="1">
    <source>
        <dbReference type="ARBA" id="ARBA00022741"/>
    </source>
</evidence>
<proteinExistence type="predicted"/>
<dbReference type="EMBL" id="NAAD01000006">
    <property type="protein sequence ID" value="ORJ61351.1"/>
    <property type="molecule type" value="Genomic_DNA"/>
</dbReference>
<organism evidence="3 4">
    <name type="scientific">Geothermobacter hydrogeniphilus</name>
    <dbReference type="NCBI Taxonomy" id="1969733"/>
    <lineage>
        <taxon>Bacteria</taxon>
        <taxon>Pseudomonadati</taxon>
        <taxon>Thermodesulfobacteriota</taxon>
        <taxon>Desulfuromonadia</taxon>
        <taxon>Desulfuromonadales</taxon>
        <taxon>Geothermobacteraceae</taxon>
        <taxon>Geothermobacter</taxon>
    </lineage>
</organism>
<gene>
    <name evidence="3" type="ORF">B5V00_06880</name>
</gene>
<evidence type="ECO:0000313" key="3">
    <source>
        <dbReference type="EMBL" id="ORJ61351.1"/>
    </source>
</evidence>
<keyword evidence="4" id="KW-1185">Reference proteome</keyword>
<sequence length="303" mass="33325">MKLMDHSNSSSSDKHSLNKKYQLPPHILVRNYLVVPVSDNRKITAIGIGSQGAIMASFLGEDARIEVYGIFNRESPCGKPSLSSPLSSFISSESSPSSLISSIINSNFIFLILGTDDDGIYDDMIRTISTIAVEHNAPIIGVYIPEYSSMMHYNCSGCPLFIPRDERVIRYRSCRIETDIDHTTTTDLLVQSSTFCLDYCDLMDWVQLGEIGYLGTGTAVGSDAGKTATDAALKHISTQGMLPEQAKLSLALLQGDSRLKSEDLDLVLATMMDWIPDYGYLMFGVDEKSSLGPEVRVWVLTIV</sequence>
<comment type="caution">
    <text evidence="3">The sequence shown here is derived from an EMBL/GenBank/DDBJ whole genome shotgun (WGS) entry which is preliminary data.</text>
</comment>